<reference evidence="2" key="1">
    <citation type="journal article" date="2014" name="Front. Microbiol.">
        <title>High frequency of phylogenetically diverse reductive dehalogenase-homologous genes in deep subseafloor sedimentary metagenomes.</title>
        <authorList>
            <person name="Kawai M."/>
            <person name="Futagami T."/>
            <person name="Toyoda A."/>
            <person name="Takaki Y."/>
            <person name="Nishi S."/>
            <person name="Hori S."/>
            <person name="Arai W."/>
            <person name="Tsubouchi T."/>
            <person name="Morono Y."/>
            <person name="Uchiyama I."/>
            <person name="Ito T."/>
            <person name="Fujiyama A."/>
            <person name="Inagaki F."/>
            <person name="Takami H."/>
        </authorList>
    </citation>
    <scope>NUCLEOTIDE SEQUENCE</scope>
    <source>
        <strain evidence="2">Expedition CK06-06</strain>
    </source>
</reference>
<feature type="region of interest" description="Disordered" evidence="1">
    <location>
        <begin position="121"/>
        <end position="142"/>
    </location>
</feature>
<dbReference type="EMBL" id="BARS01045846">
    <property type="protein sequence ID" value="GAG37209.1"/>
    <property type="molecule type" value="Genomic_DNA"/>
</dbReference>
<feature type="region of interest" description="Disordered" evidence="1">
    <location>
        <begin position="1"/>
        <end position="34"/>
    </location>
</feature>
<protein>
    <submittedName>
        <fullName evidence="2">Uncharacterized protein</fullName>
    </submittedName>
</protein>
<feature type="compositionally biased region" description="Basic residues" evidence="1">
    <location>
        <begin position="1"/>
        <end position="16"/>
    </location>
</feature>
<name>X0X1W0_9ZZZZ</name>
<organism evidence="2">
    <name type="scientific">marine sediment metagenome</name>
    <dbReference type="NCBI Taxonomy" id="412755"/>
    <lineage>
        <taxon>unclassified sequences</taxon>
        <taxon>metagenomes</taxon>
        <taxon>ecological metagenomes</taxon>
    </lineage>
</organism>
<dbReference type="AlphaFoldDB" id="X0X1W0"/>
<accession>X0X1W0</accession>
<gene>
    <name evidence="2" type="ORF">S01H1_69092</name>
</gene>
<evidence type="ECO:0000256" key="1">
    <source>
        <dbReference type="SAM" id="MobiDB-lite"/>
    </source>
</evidence>
<feature type="compositionally biased region" description="Polar residues" evidence="1">
    <location>
        <begin position="17"/>
        <end position="26"/>
    </location>
</feature>
<proteinExistence type="predicted"/>
<sequence length="142" mass="15008">MARKKAKKKGKKKASRTRGQVKTSSKPKPLGSPGDIKKVCPFLAGPCPGPECRLWVSPDESENGECLVLLAGLRILAGDDASFSELTKKLIQEVAAEGGKGLTMMFRNIVLGILPKFAKATKQPAAETGSGGLRGAEAEDEE</sequence>
<evidence type="ECO:0000313" key="2">
    <source>
        <dbReference type="EMBL" id="GAG37209.1"/>
    </source>
</evidence>
<comment type="caution">
    <text evidence="2">The sequence shown here is derived from an EMBL/GenBank/DDBJ whole genome shotgun (WGS) entry which is preliminary data.</text>
</comment>